<organism evidence="2 3">
    <name type="scientific">Humibacter ginsenosidimutans</name>
    <dbReference type="NCBI Taxonomy" id="2599293"/>
    <lineage>
        <taxon>Bacteria</taxon>
        <taxon>Bacillati</taxon>
        <taxon>Actinomycetota</taxon>
        <taxon>Actinomycetes</taxon>
        <taxon>Micrococcales</taxon>
        <taxon>Microbacteriaceae</taxon>
        <taxon>Humibacter</taxon>
    </lineage>
</organism>
<feature type="transmembrane region" description="Helical" evidence="1">
    <location>
        <begin position="119"/>
        <end position="138"/>
    </location>
</feature>
<feature type="transmembrane region" description="Helical" evidence="1">
    <location>
        <begin position="12"/>
        <end position="34"/>
    </location>
</feature>
<dbReference type="OrthoDB" id="8159487at2"/>
<dbReference type="Pfam" id="PF06197">
    <property type="entry name" value="DUF998"/>
    <property type="match status" value="1"/>
</dbReference>
<protein>
    <submittedName>
        <fullName evidence="2">DUF998 domain-containing protein</fullName>
    </submittedName>
</protein>
<dbReference type="EMBL" id="CP042305">
    <property type="protein sequence ID" value="QDZ14151.1"/>
    <property type="molecule type" value="Genomic_DNA"/>
</dbReference>
<keyword evidence="1" id="KW-0472">Membrane</keyword>
<dbReference type="Proteomes" id="UP000320216">
    <property type="component" value="Chromosome"/>
</dbReference>
<dbReference type="KEGG" id="huw:FPZ11_04615"/>
<accession>A0A5B8M253</accession>
<evidence type="ECO:0000313" key="2">
    <source>
        <dbReference type="EMBL" id="QDZ14151.1"/>
    </source>
</evidence>
<feature type="transmembrane region" description="Helical" evidence="1">
    <location>
        <begin position="150"/>
        <end position="171"/>
    </location>
</feature>
<name>A0A5B8M253_9MICO</name>
<dbReference type="InterPro" id="IPR009339">
    <property type="entry name" value="DUF998"/>
</dbReference>
<sequence length="215" mass="22979">MPDDVSRRTDRPLVAVTVVLVTVYIVINVVLALLRPDYSVIGDVESDYGRGRFSWLMDIDFVIRGVLSITAVIVLARRRIARPWTGILVGIWAVTSALLAFFPTNIVGRPRIPSGPVHTGLATVGFIAIAIATVAMSVRIQRRSAAPRVAATGLLVVSGLGALFLLGLRPATALHGAGLDERLFLLSQLVWLAWASMSTTTIVADREPASVTTAG</sequence>
<feature type="transmembrane region" description="Helical" evidence="1">
    <location>
        <begin position="87"/>
        <end position="107"/>
    </location>
</feature>
<evidence type="ECO:0000313" key="3">
    <source>
        <dbReference type="Proteomes" id="UP000320216"/>
    </source>
</evidence>
<keyword evidence="1" id="KW-0812">Transmembrane</keyword>
<proteinExistence type="predicted"/>
<feature type="transmembrane region" description="Helical" evidence="1">
    <location>
        <begin position="54"/>
        <end position="75"/>
    </location>
</feature>
<reference evidence="2 3" key="1">
    <citation type="submission" date="2019-07" db="EMBL/GenBank/DDBJ databases">
        <title>Full genome sequence of Humibacter sp. WJ7-1.</title>
        <authorList>
            <person name="Im W.-T."/>
        </authorList>
    </citation>
    <scope>NUCLEOTIDE SEQUENCE [LARGE SCALE GENOMIC DNA]</scope>
    <source>
        <strain evidence="2 3">WJ7-1</strain>
    </source>
</reference>
<keyword evidence="1" id="KW-1133">Transmembrane helix</keyword>
<dbReference type="RefSeq" id="WP_146318774.1">
    <property type="nucleotide sequence ID" value="NZ_CP042305.1"/>
</dbReference>
<gene>
    <name evidence="2" type="ORF">FPZ11_04615</name>
</gene>
<keyword evidence="3" id="KW-1185">Reference proteome</keyword>
<evidence type="ECO:0000256" key="1">
    <source>
        <dbReference type="SAM" id="Phobius"/>
    </source>
</evidence>
<dbReference type="AlphaFoldDB" id="A0A5B8M253"/>
<feature type="transmembrane region" description="Helical" evidence="1">
    <location>
        <begin position="183"/>
        <end position="204"/>
    </location>
</feature>